<reference evidence="2" key="2">
    <citation type="submission" date="2020-09" db="EMBL/GenBank/DDBJ databases">
        <authorList>
            <person name="Sun Q."/>
            <person name="Ohkuma M."/>
        </authorList>
    </citation>
    <scope>NUCLEOTIDE SEQUENCE</scope>
    <source>
        <strain evidence="2">JCM 4646</strain>
    </source>
</reference>
<sequence>MLGGVMNVSVMNVSVMNVSVMNSGGTNSSVTNSGAMNGGRARRRLCCLTGQRRKGVGTRPVHRRCAPRTPQETPDPG</sequence>
<evidence type="ECO:0000313" key="2">
    <source>
        <dbReference type="EMBL" id="GHH81442.1"/>
    </source>
</evidence>
<evidence type="ECO:0000256" key="1">
    <source>
        <dbReference type="SAM" id="MobiDB-lite"/>
    </source>
</evidence>
<name>A0A919GAX3_9ACTN</name>
<feature type="compositionally biased region" description="Basic residues" evidence="1">
    <location>
        <begin position="50"/>
        <end position="66"/>
    </location>
</feature>
<evidence type="ECO:0000313" key="3">
    <source>
        <dbReference type="Proteomes" id="UP000617734"/>
    </source>
</evidence>
<comment type="caution">
    <text evidence="2">The sequence shown here is derived from an EMBL/GenBank/DDBJ whole genome shotgun (WGS) entry which is preliminary data.</text>
</comment>
<dbReference type="Proteomes" id="UP000617734">
    <property type="component" value="Unassembled WGS sequence"/>
</dbReference>
<dbReference type="EMBL" id="BNBO01000052">
    <property type="protein sequence ID" value="GHH81442.1"/>
    <property type="molecule type" value="Genomic_DNA"/>
</dbReference>
<feature type="region of interest" description="Disordered" evidence="1">
    <location>
        <begin position="50"/>
        <end position="77"/>
    </location>
</feature>
<accession>A0A919GAX3</accession>
<dbReference type="AlphaFoldDB" id="A0A919GAX3"/>
<reference evidence="2" key="1">
    <citation type="journal article" date="2014" name="Int. J. Syst. Evol. Microbiol.">
        <title>Complete genome sequence of Corynebacterium casei LMG S-19264T (=DSM 44701T), isolated from a smear-ripened cheese.</title>
        <authorList>
            <consortium name="US DOE Joint Genome Institute (JGI-PGF)"/>
            <person name="Walter F."/>
            <person name="Albersmeier A."/>
            <person name="Kalinowski J."/>
            <person name="Ruckert C."/>
        </authorList>
    </citation>
    <scope>NUCLEOTIDE SEQUENCE</scope>
    <source>
        <strain evidence="2">JCM 4646</strain>
    </source>
</reference>
<organism evidence="2 3">
    <name type="scientific">Kitasatospora indigofera</name>
    <dbReference type="NCBI Taxonomy" id="67307"/>
    <lineage>
        <taxon>Bacteria</taxon>
        <taxon>Bacillati</taxon>
        <taxon>Actinomycetota</taxon>
        <taxon>Actinomycetes</taxon>
        <taxon>Kitasatosporales</taxon>
        <taxon>Streptomycetaceae</taxon>
        <taxon>Kitasatospora</taxon>
    </lineage>
</organism>
<protein>
    <submittedName>
        <fullName evidence="2">Uncharacterized protein</fullName>
    </submittedName>
</protein>
<proteinExistence type="predicted"/>
<gene>
    <name evidence="2" type="ORF">GCM10018781_64120</name>
</gene>
<keyword evidence="3" id="KW-1185">Reference proteome</keyword>